<proteinExistence type="predicted"/>
<evidence type="ECO:0000256" key="2">
    <source>
        <dbReference type="SAM" id="Phobius"/>
    </source>
</evidence>
<evidence type="ECO:0000313" key="5">
    <source>
        <dbReference type="Proteomes" id="UP000054495"/>
    </source>
</evidence>
<protein>
    <submittedName>
        <fullName evidence="4">Pao retrotransposon peptidase</fullName>
    </submittedName>
</protein>
<evidence type="ECO:0000313" key="4">
    <source>
        <dbReference type="EMBL" id="EPB69630.1"/>
    </source>
</evidence>
<reference evidence="4 5" key="1">
    <citation type="submission" date="2013-05" db="EMBL/GenBank/DDBJ databases">
        <title>Draft genome of the parasitic nematode Anyclostoma ceylanicum.</title>
        <authorList>
            <person name="Mitreva M."/>
        </authorList>
    </citation>
    <scope>NUCLEOTIDE SEQUENCE [LARGE SCALE GENOMIC DNA]</scope>
</reference>
<feature type="compositionally biased region" description="Low complexity" evidence="1">
    <location>
        <begin position="63"/>
        <end position="74"/>
    </location>
</feature>
<keyword evidence="2" id="KW-1133">Transmembrane helix</keyword>
<name>A0A0D6LBZ9_9BILA</name>
<gene>
    <name evidence="4" type="ORF">ANCCEY_11273</name>
</gene>
<dbReference type="Gene3D" id="2.60.40.3770">
    <property type="match status" value="1"/>
</dbReference>
<evidence type="ECO:0000259" key="3">
    <source>
        <dbReference type="PROSITE" id="PS50994"/>
    </source>
</evidence>
<dbReference type="InterPro" id="IPR041588">
    <property type="entry name" value="Integrase_H2C2"/>
</dbReference>
<sequence length="1594" mass="181769">MACTKYATPQERSRYLREHKLCFICASSRHSTSECKKRLCFNCQGPHHTSCCFKGAKTEKLASSPQVQASSSPVKPRESAGSKTGTKTRGNSKVNHIGEQDSKEQEMAICELQSTQENVEKAFLQVRLHELDRDATRCLWLRDHHHPPNKDNLVTFRFTRVTFGLLSSPFLLAATTHFHLDQYSNDIKLVTEIKENLYVDNLLLTTDTAEEAVHIYRRTKAMFKDMNMNLREFVSNEKEVMEALESRDKSTEASPKVLGIRWNSNCDKLVIACVVPVQQYVTKRTVASTIASIYDPMGWMLPLVHKAKIFLQSLWKDQLDWDAKLSVDRITEWNTICANMNEFQKTISRTITTRHSEAILVTFADASSEAIASCVYLTVRSAAHLLMAKGKLPSLKSNITMPKMELNAMTLAMRLTNSVISQISSIMKITQVIVLSDSEIVLNWIKSKPRPDIGPFIRNRVLEIHRIATHMGNLGYQIQIGHISSQLNPADCATRGLDKELFSRHFWWTGPSFLAQPVDTWNKEYTPIGIMDTSDGDPEIPFSGQHNVKVDHMAPNDHEDKMDIFVNIRMQKLQNVKRVVAFALRFIRVVISRVNKTRKPRIIISAIFDGEDNMSDPRLSGTEIAMAGKMLVKQHQLARLTPPILKSLHGLNLRLDEYGIYRCFGRLGNSNLNMSAKYPMFVLQKTWLSELIIKDCHSKGHPSTNHTMSIVHQTYWIPKLRSQVTKIIRMCVPCQKFNNLAYKYPEQGDLPSRRVTRSRPFAHIGLDYFGPLQVKGSEEKADKCYGCIITCLVTRLIHLDIISDASTVAFLQMLRRFFARRGTPISITSDNSPTFALGQTILSECRQHALDDPAIAREVSTREIEWKYITPFAPWQGGVYERLIRSVKLALHKTLGRSMPSQEELCTVIIEIEAMLNTRPLLYVESEYPTEQVLRPIDFLQNEFEVPNPLDVGLDNEKDPDYTSPEEHIVWRTKKQVLESIQSSCKLTEKFWQIWQSHYLTSLREKHERVVNKKRGSASVPKKGNSLWHIVRFILHLMWERYRRRRRPSSATDLVELLAIMVLFATISPTINGCQQVNVFSHQSTVCTNSKTQQICRIQLSEILKINPFKREACFKLMRNSTSLHEIRANWKTLLLTCEQETEFFTRDVEYRVIDSKRCSHSGSCVDRKCAAINSSSLIPELEKGNSYPGTTYCVESCGGPGCDCFYWSSGCLFYRIYASPISQQVFEIFHCNRWSETAKVEFTHYDALQGRTRSYIAHMEPNVPIKWNAFSFTLSSITVPPFPLLSTPFITDGRNTALWDRHLVPPLRCSNATAAKHLQCNLVDDCTCYPAETKANCNCKTVDISSRIKNLQYTLPATLSSITFRRNKEGTIQATIPTMTTSEIILTIQDDFKTDIVVDDALCTVSNTVLSGCYNCAKGAQARVLCTSSKSTQAEITCDSTSFTVKCDEKGVESTLHFSFSKARVSMICSVSCGTITSTFEVNGILKFTHTAQAMMNSWLHGETNYFYETQWPDLLHIADVFTQWYKTLFFTVCTLLMVLGMTYVCISSCGMRFGLFAFRLFIRVVRQFFRLCVRVPFHLSKRVIYSMHARRV</sequence>
<keyword evidence="2" id="KW-0472">Membrane</keyword>
<dbReference type="InterPro" id="IPR036397">
    <property type="entry name" value="RNaseH_sf"/>
</dbReference>
<dbReference type="PROSITE" id="PS50994">
    <property type="entry name" value="INTEGRASE"/>
    <property type="match status" value="1"/>
</dbReference>
<keyword evidence="2" id="KW-0812">Transmembrane</keyword>
<dbReference type="SUPFAM" id="SSF56672">
    <property type="entry name" value="DNA/RNA polymerases"/>
    <property type="match status" value="1"/>
</dbReference>
<feature type="compositionally biased region" description="Polar residues" evidence="1">
    <location>
        <begin position="81"/>
        <end position="94"/>
    </location>
</feature>
<dbReference type="Pfam" id="PF05380">
    <property type="entry name" value="Peptidase_A17"/>
    <property type="match status" value="1"/>
</dbReference>
<dbReference type="InterPro" id="IPR012337">
    <property type="entry name" value="RNaseH-like_sf"/>
</dbReference>
<dbReference type="PANTHER" id="PTHR47331">
    <property type="entry name" value="PHD-TYPE DOMAIN-CONTAINING PROTEIN"/>
    <property type="match status" value="1"/>
</dbReference>
<dbReference type="Proteomes" id="UP000054495">
    <property type="component" value="Unassembled WGS sequence"/>
</dbReference>
<dbReference type="Gene3D" id="1.10.340.70">
    <property type="match status" value="1"/>
</dbReference>
<dbReference type="InterPro" id="IPR001584">
    <property type="entry name" value="Integrase_cat-core"/>
</dbReference>
<dbReference type="GO" id="GO:0003676">
    <property type="term" value="F:nucleic acid binding"/>
    <property type="evidence" value="ECO:0007669"/>
    <property type="project" value="InterPro"/>
</dbReference>
<dbReference type="Pfam" id="PF07245">
    <property type="entry name" value="Phlebovirus_G2"/>
    <property type="match status" value="1"/>
</dbReference>
<accession>A0A0D6LBZ9</accession>
<dbReference type="GO" id="GO:0015074">
    <property type="term" value="P:DNA integration"/>
    <property type="evidence" value="ECO:0007669"/>
    <property type="project" value="InterPro"/>
</dbReference>
<feature type="domain" description="Integrase catalytic" evidence="3">
    <location>
        <begin position="756"/>
        <end position="937"/>
    </location>
</feature>
<dbReference type="InterPro" id="IPR008042">
    <property type="entry name" value="Retrotrans_Pao"/>
</dbReference>
<feature type="transmembrane region" description="Helical" evidence="2">
    <location>
        <begin position="1530"/>
        <end position="1563"/>
    </location>
</feature>
<dbReference type="SUPFAM" id="SSF53098">
    <property type="entry name" value="Ribonuclease H-like"/>
    <property type="match status" value="1"/>
</dbReference>
<dbReference type="InterPro" id="IPR009878">
    <property type="entry name" value="Phlebovirus_G2_fusion"/>
</dbReference>
<dbReference type="Gene3D" id="3.30.420.10">
    <property type="entry name" value="Ribonuclease H-like superfamily/Ribonuclease H"/>
    <property type="match status" value="1"/>
</dbReference>
<evidence type="ECO:0000256" key="1">
    <source>
        <dbReference type="SAM" id="MobiDB-lite"/>
    </source>
</evidence>
<feature type="region of interest" description="Disordered" evidence="1">
    <location>
        <begin position="63"/>
        <end position="95"/>
    </location>
</feature>
<dbReference type="PANTHER" id="PTHR47331:SF4">
    <property type="entry name" value="PEPTIDASE S1 DOMAIN-CONTAINING PROTEIN"/>
    <property type="match status" value="1"/>
</dbReference>
<keyword evidence="5" id="KW-1185">Reference proteome</keyword>
<organism evidence="4 5">
    <name type="scientific">Ancylostoma ceylanicum</name>
    <dbReference type="NCBI Taxonomy" id="53326"/>
    <lineage>
        <taxon>Eukaryota</taxon>
        <taxon>Metazoa</taxon>
        <taxon>Ecdysozoa</taxon>
        <taxon>Nematoda</taxon>
        <taxon>Chromadorea</taxon>
        <taxon>Rhabditida</taxon>
        <taxon>Rhabditina</taxon>
        <taxon>Rhabditomorpha</taxon>
        <taxon>Strongyloidea</taxon>
        <taxon>Ancylostomatidae</taxon>
        <taxon>Ancylostomatinae</taxon>
        <taxon>Ancylostoma</taxon>
    </lineage>
</organism>
<dbReference type="Pfam" id="PF17921">
    <property type="entry name" value="Integrase_H2C2"/>
    <property type="match status" value="1"/>
</dbReference>
<dbReference type="Gene3D" id="2.60.98.50">
    <property type="match status" value="1"/>
</dbReference>
<dbReference type="EMBL" id="KE125270">
    <property type="protein sequence ID" value="EPB69630.1"/>
    <property type="molecule type" value="Genomic_DNA"/>
</dbReference>
<dbReference type="GO" id="GO:0042575">
    <property type="term" value="C:DNA polymerase complex"/>
    <property type="evidence" value="ECO:0007669"/>
    <property type="project" value="UniProtKB-ARBA"/>
</dbReference>
<dbReference type="InterPro" id="IPR043502">
    <property type="entry name" value="DNA/RNA_pol_sf"/>
</dbReference>